<reference evidence="1" key="1">
    <citation type="submission" date="2016-07" db="EMBL/GenBank/DDBJ databases">
        <authorList>
            <person name="Bretaudeau A."/>
        </authorList>
    </citation>
    <scope>NUCLEOTIDE SEQUENCE</scope>
    <source>
        <strain evidence="1">Rice</strain>
        <tissue evidence="1">Whole body</tissue>
    </source>
</reference>
<dbReference type="EMBL" id="ODYU01006494">
    <property type="protein sequence ID" value="SOQ48375.1"/>
    <property type="molecule type" value="Genomic_DNA"/>
</dbReference>
<protein>
    <submittedName>
        <fullName evidence="1">SFRICE_036344</fullName>
    </submittedName>
</protein>
<name>A0A2H1W5K4_SPOFR</name>
<sequence length="69" mass="7930">MIVINRRQPLTPETPKALQVRWRELGILRVVGESRIRKGALRSLYSRRPCGSLTSLTPAPQLLYFRAEL</sequence>
<proteinExistence type="predicted"/>
<dbReference type="AlphaFoldDB" id="A0A2H1W5K4"/>
<gene>
    <name evidence="1" type="ORF">SFRICE_036344</name>
</gene>
<organism evidence="1">
    <name type="scientific">Spodoptera frugiperda</name>
    <name type="common">Fall armyworm</name>
    <dbReference type="NCBI Taxonomy" id="7108"/>
    <lineage>
        <taxon>Eukaryota</taxon>
        <taxon>Metazoa</taxon>
        <taxon>Ecdysozoa</taxon>
        <taxon>Arthropoda</taxon>
        <taxon>Hexapoda</taxon>
        <taxon>Insecta</taxon>
        <taxon>Pterygota</taxon>
        <taxon>Neoptera</taxon>
        <taxon>Endopterygota</taxon>
        <taxon>Lepidoptera</taxon>
        <taxon>Glossata</taxon>
        <taxon>Ditrysia</taxon>
        <taxon>Noctuoidea</taxon>
        <taxon>Noctuidae</taxon>
        <taxon>Amphipyrinae</taxon>
        <taxon>Spodoptera</taxon>
    </lineage>
</organism>
<evidence type="ECO:0000313" key="1">
    <source>
        <dbReference type="EMBL" id="SOQ48375.1"/>
    </source>
</evidence>
<accession>A0A2H1W5K4</accession>